<reference evidence="2" key="1">
    <citation type="submission" date="2021-08" db="EMBL/GenBank/DDBJ databases">
        <authorList>
            <person name="Stevens D.C."/>
        </authorList>
    </citation>
    <scope>NUCLEOTIDE SEQUENCE</scope>
    <source>
        <strain evidence="2">DSM 53165</strain>
    </source>
</reference>
<feature type="compositionally biased region" description="Low complexity" evidence="1">
    <location>
        <begin position="61"/>
        <end position="74"/>
    </location>
</feature>
<organism evidence="2 3">
    <name type="scientific">Nannocystis pusilla</name>
    <dbReference type="NCBI Taxonomy" id="889268"/>
    <lineage>
        <taxon>Bacteria</taxon>
        <taxon>Pseudomonadati</taxon>
        <taxon>Myxococcota</taxon>
        <taxon>Polyangia</taxon>
        <taxon>Nannocystales</taxon>
        <taxon>Nannocystaceae</taxon>
        <taxon>Nannocystis</taxon>
    </lineage>
</organism>
<evidence type="ECO:0000313" key="3">
    <source>
        <dbReference type="Proteomes" id="UP001139031"/>
    </source>
</evidence>
<protein>
    <submittedName>
        <fullName evidence="2">Uncharacterized protein</fullName>
    </submittedName>
</protein>
<feature type="compositionally biased region" description="Basic residues" evidence="1">
    <location>
        <begin position="82"/>
        <end position="94"/>
    </location>
</feature>
<feature type="compositionally biased region" description="Low complexity" evidence="1">
    <location>
        <begin position="133"/>
        <end position="143"/>
    </location>
</feature>
<name>A0ABS7TM71_9BACT</name>
<keyword evidence="3" id="KW-1185">Reference proteome</keyword>
<proteinExistence type="predicted"/>
<feature type="compositionally biased region" description="Basic residues" evidence="1">
    <location>
        <begin position="111"/>
        <end position="132"/>
    </location>
</feature>
<sequence>MGFIQTIQKALQESLAAQQRAALAQILRQRASTMTFDDLRQLLSSPIGRGLGPMRIAEAFGAPSSEPSAAPVEPTHTSKPTAKAKKTGTKRKRGKAEAAAAKEQPGASGERKRKPTRAKKKATRKAAQKKAGRASAAPTNAAKPTPPGVSPEKRAEKDRYEAAVLAVIREAGDWIAAGDVRPRVGGNGEALRLALKRLAERGAIVRTGDRSKTRYKIADRAQ</sequence>
<dbReference type="Proteomes" id="UP001139031">
    <property type="component" value="Unassembled WGS sequence"/>
</dbReference>
<dbReference type="RefSeq" id="WP_224191072.1">
    <property type="nucleotide sequence ID" value="NZ_JAIRAU010000005.1"/>
</dbReference>
<comment type="caution">
    <text evidence="2">The sequence shown here is derived from an EMBL/GenBank/DDBJ whole genome shotgun (WGS) entry which is preliminary data.</text>
</comment>
<dbReference type="EMBL" id="JAIRAU010000005">
    <property type="protein sequence ID" value="MBZ5709295.1"/>
    <property type="molecule type" value="Genomic_DNA"/>
</dbReference>
<accession>A0ABS7TM71</accession>
<evidence type="ECO:0000256" key="1">
    <source>
        <dbReference type="SAM" id="MobiDB-lite"/>
    </source>
</evidence>
<gene>
    <name evidence="2" type="ORF">K7C98_08475</name>
</gene>
<feature type="region of interest" description="Disordered" evidence="1">
    <location>
        <begin position="61"/>
        <end position="158"/>
    </location>
</feature>
<evidence type="ECO:0000313" key="2">
    <source>
        <dbReference type="EMBL" id="MBZ5709295.1"/>
    </source>
</evidence>